<dbReference type="SUPFAM" id="SSF53822">
    <property type="entry name" value="Periplasmic binding protein-like I"/>
    <property type="match status" value="1"/>
</dbReference>
<dbReference type="InterPro" id="IPR028081">
    <property type="entry name" value="Leu-bd"/>
</dbReference>
<evidence type="ECO:0000256" key="2">
    <source>
        <dbReference type="ARBA" id="ARBA00022729"/>
    </source>
</evidence>
<accession>A0A1G4WGE3</accession>
<dbReference type="InterPro" id="IPR028082">
    <property type="entry name" value="Peripla_BP_I"/>
</dbReference>
<dbReference type="Pfam" id="PF13458">
    <property type="entry name" value="Peripla_BP_6"/>
    <property type="match status" value="1"/>
</dbReference>
<dbReference type="PANTHER" id="PTHR47628">
    <property type="match status" value="1"/>
</dbReference>
<reference evidence="5" key="1">
    <citation type="submission" date="2016-10" db="EMBL/GenBank/DDBJ databases">
        <authorList>
            <person name="Varghese N."/>
            <person name="Submissions S."/>
        </authorList>
    </citation>
    <scope>NUCLEOTIDE SEQUENCE [LARGE SCALE GENOMIC DNA]</scope>
    <source>
        <strain evidence="5">UNC267MFSha1.1M11</strain>
    </source>
</reference>
<keyword evidence="2" id="KW-0732">Signal</keyword>
<evidence type="ECO:0000313" key="5">
    <source>
        <dbReference type="Proteomes" id="UP000199707"/>
    </source>
</evidence>
<dbReference type="RefSeq" id="WP_235632894.1">
    <property type="nucleotide sequence ID" value="NZ_FMUB01000006.1"/>
</dbReference>
<dbReference type="CDD" id="cd06358">
    <property type="entry name" value="PBP1_NHase"/>
    <property type="match status" value="1"/>
</dbReference>
<evidence type="ECO:0000313" key="4">
    <source>
        <dbReference type="EMBL" id="SCX22489.1"/>
    </source>
</evidence>
<gene>
    <name evidence="4" type="ORF">SAMN02799620_03283</name>
</gene>
<evidence type="ECO:0000259" key="3">
    <source>
        <dbReference type="Pfam" id="PF13458"/>
    </source>
</evidence>
<comment type="similarity">
    <text evidence="1">Belongs to the leucine-binding protein family.</text>
</comment>
<name>A0A1G4WGE3_9MYCO</name>
<feature type="domain" description="Leucine-binding protein" evidence="3">
    <location>
        <begin position="17"/>
        <end position="350"/>
    </location>
</feature>
<evidence type="ECO:0000256" key="1">
    <source>
        <dbReference type="ARBA" id="ARBA00010062"/>
    </source>
</evidence>
<dbReference type="PANTHER" id="PTHR47628:SF1">
    <property type="entry name" value="ALIPHATIC AMIDASE EXPRESSION-REGULATING PROTEIN"/>
    <property type="match status" value="1"/>
</dbReference>
<proteinExistence type="inferred from homology"/>
<sequence>MDGDTTVKLSRSDAPMVNVALVIPRSGSAGIYGPSCEACAELAISDLNDTSGLFGRQVRLVPVDGSRAPAAVAADIARMIDHGAIDAVTGWHISPVRKAIARVTAGRVPYVYGPLYEGGERTPGLFLTGETPSRQLLPAMDWMKAEYGIDRWIVIGNDYIWPRQTGAAAASHARGNGVPLVAEIYVPLGTQDFSAAIRDVELTSATGVLLLLVGGDGVAFNRQFAATGLDGAVPRLSPHVEENMLMASGSDSNHGLFAAAGYFEALNTTASMDFAAHYYRRYGPAAPALNSIGESCYEALTLFVALASRAGSLDIAAMTAAAANLTYISPRGEVTMCGNQMSQDVYVAEAIDLEFEVRARISAA</sequence>
<dbReference type="EMBL" id="FMUB01000006">
    <property type="protein sequence ID" value="SCX22489.1"/>
    <property type="molecule type" value="Genomic_DNA"/>
</dbReference>
<dbReference type="Proteomes" id="UP000199707">
    <property type="component" value="Unassembled WGS sequence"/>
</dbReference>
<dbReference type="STRING" id="1502745.SAMN02799620_03283"/>
<protein>
    <submittedName>
        <fullName evidence="4">ABC-type branched-chain amino acid transport system, substrate-binding protein</fullName>
    </submittedName>
</protein>
<dbReference type="AlphaFoldDB" id="A0A1G4WGE3"/>
<organism evidence="4 5">
    <name type="scientific">Mycolicibacterium fluoranthenivorans</name>
    <dbReference type="NCBI Taxonomy" id="258505"/>
    <lineage>
        <taxon>Bacteria</taxon>
        <taxon>Bacillati</taxon>
        <taxon>Actinomycetota</taxon>
        <taxon>Actinomycetes</taxon>
        <taxon>Mycobacteriales</taxon>
        <taxon>Mycobacteriaceae</taxon>
        <taxon>Mycolicibacterium</taxon>
    </lineage>
</organism>
<dbReference type="Gene3D" id="3.40.50.2300">
    <property type="match status" value="2"/>
</dbReference>